<organism evidence="3 4">
    <name type="scientific">Trichococcus shcherbakoviae</name>
    <dbReference type="NCBI Taxonomy" id="2094020"/>
    <lineage>
        <taxon>Bacteria</taxon>
        <taxon>Bacillati</taxon>
        <taxon>Bacillota</taxon>
        <taxon>Bacilli</taxon>
        <taxon>Lactobacillales</taxon>
        <taxon>Carnobacteriaceae</taxon>
        <taxon>Trichococcus</taxon>
    </lineage>
</organism>
<proteinExistence type="predicted"/>
<dbReference type="Proteomes" id="UP000262072">
    <property type="component" value="Unassembled WGS sequence"/>
</dbReference>
<gene>
    <name evidence="3" type="ORF">TART1_0456</name>
</gene>
<feature type="domain" description="BD-FAE-like" evidence="2">
    <location>
        <begin position="29"/>
        <end position="232"/>
    </location>
</feature>
<accession>A0A383TCU5</accession>
<reference evidence="4" key="1">
    <citation type="submission" date="2018-05" db="EMBL/GenBank/DDBJ databases">
        <authorList>
            <person name="Strepis N."/>
        </authorList>
    </citation>
    <scope>NUCLEOTIDE SEQUENCE [LARGE SCALE GENOMIC DNA]</scope>
</reference>
<keyword evidence="1" id="KW-0378">Hydrolase</keyword>
<dbReference type="GO" id="GO:0016787">
    <property type="term" value="F:hydrolase activity"/>
    <property type="evidence" value="ECO:0007669"/>
    <property type="project" value="UniProtKB-KW"/>
</dbReference>
<dbReference type="AlphaFoldDB" id="A0A383TCU5"/>
<dbReference type="EMBL" id="UNRR01000007">
    <property type="protein sequence ID" value="SYZ77687.1"/>
    <property type="molecule type" value="Genomic_DNA"/>
</dbReference>
<dbReference type="PANTHER" id="PTHR48081:SF6">
    <property type="entry name" value="PEPTIDASE S9 PROLYL OLIGOPEPTIDASE CATALYTIC DOMAIN-CONTAINING PROTEIN"/>
    <property type="match status" value="1"/>
</dbReference>
<dbReference type="OrthoDB" id="9794725at2"/>
<evidence type="ECO:0000256" key="1">
    <source>
        <dbReference type="ARBA" id="ARBA00022801"/>
    </source>
</evidence>
<protein>
    <submittedName>
        <fullName evidence="3">Carboxylesterase type b</fullName>
    </submittedName>
</protein>
<evidence type="ECO:0000259" key="2">
    <source>
        <dbReference type="Pfam" id="PF20434"/>
    </source>
</evidence>
<evidence type="ECO:0000313" key="3">
    <source>
        <dbReference type="EMBL" id="SYZ77687.1"/>
    </source>
</evidence>
<dbReference type="SUPFAM" id="SSF53474">
    <property type="entry name" value="alpha/beta-Hydrolases"/>
    <property type="match status" value="1"/>
</dbReference>
<dbReference type="RefSeq" id="WP_119092447.1">
    <property type="nucleotide sequence ID" value="NZ_UNRR01000007.1"/>
</dbReference>
<dbReference type="PANTHER" id="PTHR48081">
    <property type="entry name" value="AB HYDROLASE SUPERFAMILY PROTEIN C4A8.06C"/>
    <property type="match status" value="1"/>
</dbReference>
<evidence type="ECO:0000313" key="4">
    <source>
        <dbReference type="Proteomes" id="UP000262072"/>
    </source>
</evidence>
<dbReference type="Gene3D" id="3.40.50.1820">
    <property type="entry name" value="alpha/beta hydrolase"/>
    <property type="match status" value="1"/>
</dbReference>
<sequence>MKYFTRNIGVHTGTATFYLHEPTAEIDIDRKYPVMVVVPGGAYMWTSDRESEPVALEFFSKDYHVMVVNYSTEGLAAYQEEAVLPADPTSKFPTPLVELAEAIADLRENAEEWAVDTDQISVLGFSAGGNLTGLLAVYWHESWLEELVNKDRTLYKPNRIILAYAPLDFVGIHFEESSAINLALMGTLTPGTEERKKVSSIYHVSKDTPPVFLWHTTEDPLVSVENSLKMAVALQEKNIPYELHIYQKGVHGVSLGDSRTSRKPNQSNKQAASWVELVMGWLG</sequence>
<dbReference type="InterPro" id="IPR029058">
    <property type="entry name" value="AB_hydrolase_fold"/>
</dbReference>
<dbReference type="InterPro" id="IPR050300">
    <property type="entry name" value="GDXG_lipolytic_enzyme"/>
</dbReference>
<name>A0A383TCU5_9LACT</name>
<dbReference type="InterPro" id="IPR049492">
    <property type="entry name" value="BD-FAE-like_dom"/>
</dbReference>
<dbReference type="Pfam" id="PF20434">
    <property type="entry name" value="BD-FAE"/>
    <property type="match status" value="1"/>
</dbReference>